<dbReference type="Pfam" id="PF14248">
    <property type="entry name" value="DUF4345"/>
    <property type="match status" value="1"/>
</dbReference>
<dbReference type="Proteomes" id="UP001408594">
    <property type="component" value="Unassembled WGS sequence"/>
</dbReference>
<organism evidence="2 3">
    <name type="scientific">Microbulbifer aestuariivivens</name>
    <dbReference type="NCBI Taxonomy" id="1908308"/>
    <lineage>
        <taxon>Bacteria</taxon>
        <taxon>Pseudomonadati</taxon>
        <taxon>Pseudomonadota</taxon>
        <taxon>Gammaproteobacteria</taxon>
        <taxon>Cellvibrionales</taxon>
        <taxon>Microbulbiferaceae</taxon>
        <taxon>Microbulbifer</taxon>
    </lineage>
</organism>
<dbReference type="RefSeq" id="WP_345548892.1">
    <property type="nucleotide sequence ID" value="NZ_BAABRT010000004.1"/>
</dbReference>
<keyword evidence="3" id="KW-1185">Reference proteome</keyword>
<gene>
    <name evidence="2" type="ORF">Maes01_00695</name>
</gene>
<evidence type="ECO:0000313" key="3">
    <source>
        <dbReference type="Proteomes" id="UP001408594"/>
    </source>
</evidence>
<feature type="transmembrane region" description="Helical" evidence="1">
    <location>
        <begin position="105"/>
        <end position="123"/>
    </location>
</feature>
<protein>
    <recommendedName>
        <fullName evidence="4">DUF4345 domain-containing protein</fullName>
    </recommendedName>
</protein>
<feature type="transmembrane region" description="Helical" evidence="1">
    <location>
        <begin position="7"/>
        <end position="27"/>
    </location>
</feature>
<keyword evidence="1" id="KW-1133">Transmembrane helix</keyword>
<evidence type="ECO:0000256" key="1">
    <source>
        <dbReference type="SAM" id="Phobius"/>
    </source>
</evidence>
<accession>A0ABP9WPW4</accession>
<proteinExistence type="predicted"/>
<evidence type="ECO:0000313" key="2">
    <source>
        <dbReference type="EMBL" id="GAA5524141.1"/>
    </source>
</evidence>
<sequence>MKNSGTIYLILNALIFAIIGVSAFANPLAFSETIDFALTAPAAMPEFLATFGGFMLMIGVAIALPLVFRRYRTIAFLLIAMAYAGFGAGRIVGMLAHSGFDWRNGLFFAIEILLIFWGVVLYLQERKRGAPL</sequence>
<keyword evidence="1" id="KW-0812">Transmembrane</keyword>
<name>A0ABP9WPW4_9GAMM</name>
<feature type="transmembrane region" description="Helical" evidence="1">
    <location>
        <begin position="47"/>
        <end position="67"/>
    </location>
</feature>
<dbReference type="InterPro" id="IPR025597">
    <property type="entry name" value="DUF4345"/>
</dbReference>
<comment type="caution">
    <text evidence="2">The sequence shown here is derived from an EMBL/GenBank/DDBJ whole genome shotgun (WGS) entry which is preliminary data.</text>
</comment>
<evidence type="ECO:0008006" key="4">
    <source>
        <dbReference type="Google" id="ProtNLM"/>
    </source>
</evidence>
<feature type="transmembrane region" description="Helical" evidence="1">
    <location>
        <begin position="74"/>
        <end position="93"/>
    </location>
</feature>
<reference evidence="2 3" key="1">
    <citation type="submission" date="2024-02" db="EMBL/GenBank/DDBJ databases">
        <title>Microbulbifer aestuariivivens NBRC 112533.</title>
        <authorList>
            <person name="Ichikawa N."/>
            <person name="Katano-Makiyama Y."/>
            <person name="Hidaka K."/>
        </authorList>
    </citation>
    <scope>NUCLEOTIDE SEQUENCE [LARGE SCALE GENOMIC DNA]</scope>
    <source>
        <strain evidence="2 3">NBRC 112533</strain>
    </source>
</reference>
<keyword evidence="1" id="KW-0472">Membrane</keyword>
<dbReference type="EMBL" id="BAABRT010000004">
    <property type="protein sequence ID" value="GAA5524141.1"/>
    <property type="molecule type" value="Genomic_DNA"/>
</dbReference>